<dbReference type="PANTHER" id="PTHR30618">
    <property type="entry name" value="NCS1 FAMILY PURINE/PYRIMIDINE TRANSPORTER"/>
    <property type="match status" value="1"/>
</dbReference>
<feature type="transmembrane region" description="Helical" evidence="6">
    <location>
        <begin position="267"/>
        <end position="289"/>
    </location>
</feature>
<evidence type="ECO:0000313" key="7">
    <source>
        <dbReference type="EMBL" id="MFD0871289.1"/>
    </source>
</evidence>
<feature type="transmembrane region" description="Helical" evidence="6">
    <location>
        <begin position="449"/>
        <end position="468"/>
    </location>
</feature>
<proteinExistence type="inferred from homology"/>
<dbReference type="InterPro" id="IPR001248">
    <property type="entry name" value="Pur-cyt_permease"/>
</dbReference>
<sequence>MNEVNKQAGNRWDPTLVNEDLAPTPPSKRNWNWWSYSAVWMGIVHNIVAWEVAANLVKIGFSFWQSFAVVAIAYGVAFIAILLNSVPGAEFGLPFPVLIRSAFGYKGAQVPVFLRALLAIFWFGVHMYIGSKAVGAVLSVAFPGWKSLGDYQIVGMDLNNFIAFVICWLLHAYVINHGMERVRKFELWAGPLIMILAVGLVIWAVDAAHGIKPLVSAPATISGGEFWGTFFLSISALLGTVATLVLNISDLTRFSRSQKDHIIGQGIGLPLMFLIFSLMSILVASGTVIAYGGAITNPIDLLLKFDHPFIVLLGAFSVLISTASVNVATNGVSVGYDMTNLYPAKLNFRRSCLIAIIIGALSAPWLWYDSFDSIGEVMGAIGATMGPVTGIMLVDFYLIRRQNYNVDAFYVRDGLYAYRQGWNIRALIAMAIGVLVAFLGLIFPSLDYLYSYNWFLGVGFGGVIYYVLMRSSIAKSPDQAERIDAAS</sequence>
<feature type="transmembrane region" description="Helical" evidence="6">
    <location>
        <begin position="61"/>
        <end position="83"/>
    </location>
</feature>
<feature type="transmembrane region" description="Helical" evidence="6">
    <location>
        <begin position="151"/>
        <end position="175"/>
    </location>
</feature>
<evidence type="ECO:0000256" key="3">
    <source>
        <dbReference type="ARBA" id="ARBA00022692"/>
    </source>
</evidence>
<dbReference type="PANTHER" id="PTHR30618:SF0">
    <property type="entry name" value="PURINE-URACIL PERMEASE NCS1"/>
    <property type="match status" value="1"/>
</dbReference>
<dbReference type="CDD" id="cd11485">
    <property type="entry name" value="SLC-NCS1sbd_YbbW-like"/>
    <property type="match status" value="1"/>
</dbReference>
<feature type="transmembrane region" description="Helical" evidence="6">
    <location>
        <begin position="112"/>
        <end position="131"/>
    </location>
</feature>
<evidence type="ECO:0000313" key="8">
    <source>
        <dbReference type="Proteomes" id="UP001597120"/>
    </source>
</evidence>
<evidence type="ECO:0000256" key="4">
    <source>
        <dbReference type="ARBA" id="ARBA00022989"/>
    </source>
</evidence>
<dbReference type="RefSeq" id="WP_379290244.1">
    <property type="nucleotide sequence ID" value="NZ_JBHTIU010000076.1"/>
</dbReference>
<feature type="transmembrane region" description="Helical" evidence="6">
    <location>
        <begin position="33"/>
        <end position="54"/>
    </location>
</feature>
<dbReference type="Gene3D" id="1.10.4160.10">
    <property type="entry name" value="Hydantoin permease"/>
    <property type="match status" value="1"/>
</dbReference>
<protein>
    <submittedName>
        <fullName evidence="7">NCS1 family nucleobase:cation symporter-1</fullName>
    </submittedName>
</protein>
<gene>
    <name evidence="7" type="ORF">ACFQ03_19270</name>
</gene>
<dbReference type="Pfam" id="PF02133">
    <property type="entry name" value="Transp_cyt_pur"/>
    <property type="match status" value="1"/>
</dbReference>
<feature type="transmembrane region" description="Helical" evidence="6">
    <location>
        <begin position="309"/>
        <end position="329"/>
    </location>
</feature>
<reference evidence="8" key="1">
    <citation type="journal article" date="2019" name="Int. J. Syst. Evol. Microbiol.">
        <title>The Global Catalogue of Microorganisms (GCM) 10K type strain sequencing project: providing services to taxonomists for standard genome sequencing and annotation.</title>
        <authorList>
            <consortium name="The Broad Institute Genomics Platform"/>
            <consortium name="The Broad Institute Genome Sequencing Center for Infectious Disease"/>
            <person name="Wu L."/>
            <person name="Ma J."/>
        </authorList>
    </citation>
    <scope>NUCLEOTIDE SEQUENCE [LARGE SCALE GENOMIC DNA]</scope>
    <source>
        <strain evidence="8">CCUG 57263</strain>
    </source>
</reference>
<keyword evidence="5 6" id="KW-0472">Membrane</keyword>
<feature type="transmembrane region" description="Helical" evidence="6">
    <location>
        <begin position="187"/>
        <end position="206"/>
    </location>
</feature>
<dbReference type="NCBIfam" id="TIGR00800">
    <property type="entry name" value="ncs1"/>
    <property type="match status" value="1"/>
</dbReference>
<name>A0ABW3DFF0_9BACL</name>
<keyword evidence="4 6" id="KW-1133">Transmembrane helix</keyword>
<keyword evidence="8" id="KW-1185">Reference proteome</keyword>
<feature type="transmembrane region" description="Helical" evidence="6">
    <location>
        <begin position="226"/>
        <end position="246"/>
    </location>
</feature>
<feature type="transmembrane region" description="Helical" evidence="6">
    <location>
        <begin position="380"/>
        <end position="399"/>
    </location>
</feature>
<evidence type="ECO:0000256" key="6">
    <source>
        <dbReference type="SAM" id="Phobius"/>
    </source>
</evidence>
<dbReference type="InterPro" id="IPR012681">
    <property type="entry name" value="NCS1"/>
</dbReference>
<feature type="transmembrane region" description="Helical" evidence="6">
    <location>
        <begin position="350"/>
        <end position="368"/>
    </location>
</feature>
<dbReference type="InterPro" id="IPR045225">
    <property type="entry name" value="Uracil/uridine/allantoin_perm"/>
</dbReference>
<evidence type="ECO:0000256" key="1">
    <source>
        <dbReference type="ARBA" id="ARBA00004141"/>
    </source>
</evidence>
<organism evidence="7 8">
    <name type="scientific">Paenibacillus residui</name>
    <dbReference type="NCBI Taxonomy" id="629724"/>
    <lineage>
        <taxon>Bacteria</taxon>
        <taxon>Bacillati</taxon>
        <taxon>Bacillota</taxon>
        <taxon>Bacilli</taxon>
        <taxon>Bacillales</taxon>
        <taxon>Paenibacillaceae</taxon>
        <taxon>Paenibacillus</taxon>
    </lineage>
</organism>
<dbReference type="Proteomes" id="UP001597120">
    <property type="component" value="Unassembled WGS sequence"/>
</dbReference>
<feature type="transmembrane region" description="Helical" evidence="6">
    <location>
        <begin position="422"/>
        <end position="443"/>
    </location>
</feature>
<comment type="similarity">
    <text evidence="2">Belongs to the purine-cytosine permease (2.A.39) family.</text>
</comment>
<comment type="caution">
    <text evidence="7">The sequence shown here is derived from an EMBL/GenBank/DDBJ whole genome shotgun (WGS) entry which is preliminary data.</text>
</comment>
<accession>A0ABW3DFF0</accession>
<dbReference type="EMBL" id="JBHTIU010000076">
    <property type="protein sequence ID" value="MFD0871289.1"/>
    <property type="molecule type" value="Genomic_DNA"/>
</dbReference>
<comment type="subcellular location">
    <subcellularLocation>
        <location evidence="1">Membrane</location>
        <topology evidence="1">Multi-pass membrane protein</topology>
    </subcellularLocation>
</comment>
<evidence type="ECO:0000256" key="5">
    <source>
        <dbReference type="ARBA" id="ARBA00023136"/>
    </source>
</evidence>
<evidence type="ECO:0000256" key="2">
    <source>
        <dbReference type="ARBA" id="ARBA00008974"/>
    </source>
</evidence>
<keyword evidence="3 6" id="KW-0812">Transmembrane</keyword>